<evidence type="ECO:0000256" key="2">
    <source>
        <dbReference type="ARBA" id="ARBA00022617"/>
    </source>
</evidence>
<dbReference type="Gene3D" id="1.10.760.10">
    <property type="entry name" value="Cytochrome c-like domain"/>
    <property type="match status" value="1"/>
</dbReference>
<dbReference type="PANTHER" id="PTHR35008:SF8">
    <property type="entry name" value="ALCOHOL DEHYDROGENASE CYTOCHROME C SUBUNIT"/>
    <property type="match status" value="1"/>
</dbReference>
<dbReference type="InterPro" id="IPR008168">
    <property type="entry name" value="Cyt_C_IC"/>
</dbReference>
<dbReference type="InterPro" id="IPR036909">
    <property type="entry name" value="Cyt_c-like_dom_sf"/>
</dbReference>
<evidence type="ECO:0000313" key="9">
    <source>
        <dbReference type="EMBL" id="MDF3837483.1"/>
    </source>
</evidence>
<keyword evidence="3 6" id="KW-0479">Metal-binding</keyword>
<keyword evidence="7" id="KW-1133">Transmembrane helix</keyword>
<accession>A0ABT6AY14</accession>
<evidence type="ECO:0000256" key="1">
    <source>
        <dbReference type="ARBA" id="ARBA00022448"/>
    </source>
</evidence>
<keyword evidence="2 6" id="KW-0349">Heme</keyword>
<organism evidence="9 10">
    <name type="scientific">Cupriavidus basilensis</name>
    <dbReference type="NCBI Taxonomy" id="68895"/>
    <lineage>
        <taxon>Bacteria</taxon>
        <taxon>Pseudomonadati</taxon>
        <taxon>Pseudomonadota</taxon>
        <taxon>Betaproteobacteria</taxon>
        <taxon>Burkholderiales</taxon>
        <taxon>Burkholderiaceae</taxon>
        <taxon>Cupriavidus</taxon>
    </lineage>
</organism>
<dbReference type="PROSITE" id="PS51007">
    <property type="entry name" value="CYTC"/>
    <property type="match status" value="1"/>
</dbReference>
<dbReference type="Proteomes" id="UP001216674">
    <property type="component" value="Unassembled WGS sequence"/>
</dbReference>
<keyword evidence="5 6" id="KW-0408">Iron</keyword>
<comment type="caution">
    <text evidence="9">The sequence shown here is derived from an EMBL/GenBank/DDBJ whole genome shotgun (WGS) entry which is preliminary data.</text>
</comment>
<evidence type="ECO:0000313" key="10">
    <source>
        <dbReference type="Proteomes" id="UP001216674"/>
    </source>
</evidence>
<evidence type="ECO:0000256" key="3">
    <source>
        <dbReference type="ARBA" id="ARBA00022723"/>
    </source>
</evidence>
<proteinExistence type="predicted"/>
<dbReference type="EMBL" id="JARJLM010000513">
    <property type="protein sequence ID" value="MDF3837483.1"/>
    <property type="molecule type" value="Genomic_DNA"/>
</dbReference>
<dbReference type="PANTHER" id="PTHR35008">
    <property type="entry name" value="BLL4482 PROTEIN-RELATED"/>
    <property type="match status" value="1"/>
</dbReference>
<keyword evidence="10" id="KW-1185">Reference proteome</keyword>
<sequence>MKPSQAHKTENADPVEQHNPVPKVVLALVCGLLVWAVSYIAIERADGTAALGDRRDAAALAAPAGQGTVADGKQLFAANCQACHQAGGQGIPGVFPPLAASPWVNGEPDRLAQILLHGMTGPLDVLGTTYNGAMPAFGEQFSDAEIAALATHIRSQWGNHAAPVDAAQIAAARTASAAQKEPWHGGEALQAFIGGAGSAKP</sequence>
<dbReference type="Pfam" id="PF13442">
    <property type="entry name" value="Cytochrome_CBB3"/>
    <property type="match status" value="1"/>
</dbReference>
<feature type="domain" description="Cytochrome c" evidence="8">
    <location>
        <begin position="67"/>
        <end position="157"/>
    </location>
</feature>
<dbReference type="InterPro" id="IPR051459">
    <property type="entry name" value="Cytochrome_c-type_DH"/>
</dbReference>
<reference evidence="9 10" key="1">
    <citation type="submission" date="2023-03" db="EMBL/GenBank/DDBJ databases">
        <title>Draft assemblies of triclosan tolerant bacteria isolated from returned activated sludge.</title>
        <authorList>
            <person name="Van Hamelsveld S."/>
        </authorList>
    </citation>
    <scope>NUCLEOTIDE SEQUENCE [LARGE SCALE GENOMIC DNA]</scope>
    <source>
        <strain evidence="9 10">GW210010_S58</strain>
    </source>
</reference>
<evidence type="ECO:0000256" key="4">
    <source>
        <dbReference type="ARBA" id="ARBA00022982"/>
    </source>
</evidence>
<evidence type="ECO:0000256" key="5">
    <source>
        <dbReference type="ARBA" id="ARBA00023004"/>
    </source>
</evidence>
<dbReference type="InterPro" id="IPR009056">
    <property type="entry name" value="Cyt_c-like_dom"/>
</dbReference>
<protein>
    <submittedName>
        <fullName evidence="9">Cytochrome c</fullName>
    </submittedName>
</protein>
<name>A0ABT6AY14_9BURK</name>
<keyword evidence="7" id="KW-0472">Membrane</keyword>
<keyword evidence="4" id="KW-0249">Electron transport</keyword>
<keyword evidence="1" id="KW-0813">Transport</keyword>
<gene>
    <name evidence="9" type="ORF">P3W85_31710</name>
</gene>
<feature type="transmembrane region" description="Helical" evidence="7">
    <location>
        <begin position="24"/>
        <end position="42"/>
    </location>
</feature>
<dbReference type="PRINTS" id="PR00605">
    <property type="entry name" value="CYTCHROMECIC"/>
</dbReference>
<evidence type="ECO:0000256" key="6">
    <source>
        <dbReference type="PROSITE-ProRule" id="PRU00433"/>
    </source>
</evidence>
<keyword evidence="7" id="KW-0812">Transmembrane</keyword>
<evidence type="ECO:0000256" key="7">
    <source>
        <dbReference type="SAM" id="Phobius"/>
    </source>
</evidence>
<dbReference type="SUPFAM" id="SSF46626">
    <property type="entry name" value="Cytochrome c"/>
    <property type="match status" value="1"/>
</dbReference>
<dbReference type="RefSeq" id="WP_276267674.1">
    <property type="nucleotide sequence ID" value="NZ_JARJLM010000513.1"/>
</dbReference>
<evidence type="ECO:0000259" key="8">
    <source>
        <dbReference type="PROSITE" id="PS51007"/>
    </source>
</evidence>